<evidence type="ECO:0000313" key="3">
    <source>
        <dbReference type="EMBL" id="CCI19948.1"/>
    </source>
</evidence>
<name>I4HD24_MICAE</name>
<dbReference type="AlphaFoldDB" id="I4HD24"/>
<evidence type="ECO:0000256" key="1">
    <source>
        <dbReference type="SAM" id="Coils"/>
    </source>
</evidence>
<feature type="domain" description="Probable ATP-binding protein BrxC 4th six-stranded beta-sheet" evidence="2">
    <location>
        <begin position="446"/>
        <end position="529"/>
    </location>
</feature>
<evidence type="ECO:0000259" key="2">
    <source>
        <dbReference type="Pfam" id="PF25796"/>
    </source>
</evidence>
<dbReference type="NCBIfam" id="NF033441">
    <property type="entry name" value="BREX_BrxC"/>
    <property type="match status" value="1"/>
</dbReference>
<accession>I4HD24</accession>
<dbReference type="InterPro" id="IPR058036">
    <property type="entry name" value="BREX_BrxC_4th"/>
</dbReference>
<reference evidence="3 4" key="1">
    <citation type="submission" date="2012-04" db="EMBL/GenBank/DDBJ databases">
        <authorList>
            <person name="Genoscope - CEA"/>
        </authorList>
    </citation>
    <scope>NUCLEOTIDE SEQUENCE [LARGE SCALE GENOMIC DNA]</scope>
    <source>
        <strain evidence="3 4">9807</strain>
    </source>
</reference>
<evidence type="ECO:0000313" key="4">
    <source>
        <dbReference type="Proteomes" id="UP000003613"/>
    </source>
</evidence>
<feature type="coiled-coil region" evidence="1">
    <location>
        <begin position="395"/>
        <end position="449"/>
    </location>
</feature>
<sequence>MRKAVAIPAKSILFNIDQKADVTSKTEFDALLSVFSKVFNEARGYYGKQGYIAQFEKELDERGLYTAFKTEYESVAGKPWERGREQVILERKNIAIAYGKVTGASVENSTNILDLYRQDYKLSIDDFSQEVKAFIEQKSSNFRLNFFVDEVGQYIADNVKLMTNLQTIAESLATKCQGRSWVIVTAQEDMETVLGEMGNHRTKDFSKIQDRFANRMKLTSRDVAEVIQKRLLTKNEDGVRILGQIYEQQRHNLPTLFRFSDGSRDFRNFQDRNHFIDCYPFIPYQFTLFQSAIRGLSIHSAFEGKHSSVGERSMLAVFRKVVIAIEGQEIGHLATFDLMFQGIRSTLKSNIQSGITLAEDNLNNPFAVRLLKALFLVKYVEGFKANLQNLSILMLEEFEQDISHLQNRVQEGLNLLEHQTYIQRTGDLYEYLTDKEKDIEQEIKNTELEDNRILDALNNLIFEEILKTAKIRNQEGTQDYQFSRKIDGILYKREYELSIQIITPFFWQHEQEKALQMENMGRDELLSLLISF</sequence>
<gene>
    <name evidence="3" type="ORF">MICAF_5670005</name>
</gene>
<organism evidence="3 4">
    <name type="scientific">Microcystis aeruginosa PCC 9807</name>
    <dbReference type="NCBI Taxonomy" id="1160283"/>
    <lineage>
        <taxon>Bacteria</taxon>
        <taxon>Bacillati</taxon>
        <taxon>Cyanobacteriota</taxon>
        <taxon>Cyanophyceae</taxon>
        <taxon>Oscillatoriophycideae</taxon>
        <taxon>Chroococcales</taxon>
        <taxon>Microcystaceae</taxon>
        <taxon>Microcystis</taxon>
    </lineage>
</organism>
<protein>
    <recommendedName>
        <fullName evidence="2">Probable ATP-binding protein BrxC 4th six-stranded beta-sheet domain-containing protein</fullName>
    </recommendedName>
</protein>
<dbReference type="Proteomes" id="UP000003613">
    <property type="component" value="Unassembled WGS sequence"/>
</dbReference>
<dbReference type="Pfam" id="PF25796">
    <property type="entry name" value="BREX_BrxC_4th"/>
    <property type="match status" value="1"/>
</dbReference>
<proteinExistence type="predicted"/>
<dbReference type="HOGENOM" id="CLU_034544_0_0_3"/>
<dbReference type="InterPro" id="IPR047679">
    <property type="entry name" value="BREX_BrxC"/>
</dbReference>
<keyword evidence="1" id="KW-0175">Coiled coil</keyword>
<dbReference type="EMBL" id="CAIM01000520">
    <property type="protein sequence ID" value="CCI19948.1"/>
    <property type="molecule type" value="Genomic_DNA"/>
</dbReference>
<comment type="caution">
    <text evidence="3">The sequence shown here is derived from an EMBL/GenBank/DDBJ whole genome shotgun (WGS) entry which is preliminary data.</text>
</comment>